<reference evidence="1" key="2">
    <citation type="submission" date="2023-01" db="EMBL/GenBank/DDBJ databases">
        <title>Draft genome sequence of Agaribacter marinus strain NBRC 110023.</title>
        <authorList>
            <person name="Sun Q."/>
            <person name="Mori K."/>
        </authorList>
    </citation>
    <scope>NUCLEOTIDE SEQUENCE</scope>
    <source>
        <strain evidence="1">NBRC 110023</strain>
    </source>
</reference>
<dbReference type="EMBL" id="BSOT01000006">
    <property type="protein sequence ID" value="GLR71706.1"/>
    <property type="molecule type" value="Genomic_DNA"/>
</dbReference>
<dbReference type="Proteomes" id="UP001156601">
    <property type="component" value="Unassembled WGS sequence"/>
</dbReference>
<evidence type="ECO:0008006" key="3">
    <source>
        <dbReference type="Google" id="ProtNLM"/>
    </source>
</evidence>
<dbReference type="AlphaFoldDB" id="A0AA37SXM8"/>
<comment type="caution">
    <text evidence="1">The sequence shown here is derived from an EMBL/GenBank/DDBJ whole genome shotgun (WGS) entry which is preliminary data.</text>
</comment>
<reference evidence="1" key="1">
    <citation type="journal article" date="2014" name="Int. J. Syst. Evol. Microbiol.">
        <title>Complete genome sequence of Corynebacterium casei LMG S-19264T (=DSM 44701T), isolated from a smear-ripened cheese.</title>
        <authorList>
            <consortium name="US DOE Joint Genome Institute (JGI-PGF)"/>
            <person name="Walter F."/>
            <person name="Albersmeier A."/>
            <person name="Kalinowski J."/>
            <person name="Ruckert C."/>
        </authorList>
    </citation>
    <scope>NUCLEOTIDE SEQUENCE</scope>
    <source>
        <strain evidence="1">NBRC 110023</strain>
    </source>
</reference>
<protein>
    <recommendedName>
        <fullName evidence="3">Nitrate/nitrite sensing protein domain-containing protein</fullName>
    </recommendedName>
</protein>
<organism evidence="1 2">
    <name type="scientific">Agaribacter marinus</name>
    <dbReference type="NCBI Taxonomy" id="1431249"/>
    <lineage>
        <taxon>Bacteria</taxon>
        <taxon>Pseudomonadati</taxon>
        <taxon>Pseudomonadota</taxon>
        <taxon>Gammaproteobacteria</taxon>
        <taxon>Alteromonadales</taxon>
        <taxon>Alteromonadaceae</taxon>
        <taxon>Agaribacter</taxon>
    </lineage>
</organism>
<name>A0AA37SXM8_9ALTE</name>
<proteinExistence type="predicted"/>
<evidence type="ECO:0000313" key="2">
    <source>
        <dbReference type="Proteomes" id="UP001156601"/>
    </source>
</evidence>
<keyword evidence="2" id="KW-1185">Reference proteome</keyword>
<accession>A0AA37SXM8</accession>
<dbReference type="RefSeq" id="WP_284218044.1">
    <property type="nucleotide sequence ID" value="NZ_BSOT01000006.1"/>
</dbReference>
<evidence type="ECO:0000313" key="1">
    <source>
        <dbReference type="EMBL" id="GLR71706.1"/>
    </source>
</evidence>
<gene>
    <name evidence="1" type="ORF">GCM10007852_26140</name>
</gene>
<sequence>MTVFITILLCIILVIGALVVSGMRNEKGNHEKQKEGIKWLHELVLMLSLIQQHRGLTAGYIGGDKRLMPRITKLQTEIEQIQNNIDKHFVWVKTNGFWIGKIDHWLRLKTVKEDKTKEYNFNQHNSFIRNLLHLIEECAEQHHLQEMKCSDDTPANILWQLLLNAGESVGQARAIGTGIAASGSSSSVERIKLHFLQQQLEQFLARNPMPELAPPIEALLACIESQILIEKPSLNATQYFELATKALNKIMDGFKKQLGSLSA</sequence>